<dbReference type="PRINTS" id="PR00385">
    <property type="entry name" value="P450"/>
</dbReference>
<keyword evidence="7" id="KW-0812">Transmembrane</keyword>
<keyword evidence="5 6" id="KW-0408">Iron</keyword>
<dbReference type="CDD" id="cd11058">
    <property type="entry name" value="CYP60B-like"/>
    <property type="match status" value="1"/>
</dbReference>
<proteinExistence type="inferred from homology"/>
<dbReference type="PANTHER" id="PTHR24305">
    <property type="entry name" value="CYTOCHROME P450"/>
    <property type="match status" value="1"/>
</dbReference>
<keyword evidence="7" id="KW-1133">Transmembrane helix</keyword>
<dbReference type="SUPFAM" id="SSF48264">
    <property type="entry name" value="Cytochrome P450"/>
    <property type="match status" value="1"/>
</dbReference>
<comment type="caution">
    <text evidence="8">The sequence shown here is derived from an EMBL/GenBank/DDBJ whole genome shotgun (WGS) entry which is preliminary data.</text>
</comment>
<dbReference type="GO" id="GO:0005506">
    <property type="term" value="F:iron ion binding"/>
    <property type="evidence" value="ECO:0007669"/>
    <property type="project" value="InterPro"/>
</dbReference>
<evidence type="ECO:0000256" key="1">
    <source>
        <dbReference type="ARBA" id="ARBA00001971"/>
    </source>
</evidence>
<dbReference type="Gene3D" id="1.10.630.10">
    <property type="entry name" value="Cytochrome P450"/>
    <property type="match status" value="1"/>
</dbReference>
<dbReference type="InterPro" id="IPR001128">
    <property type="entry name" value="Cyt_P450"/>
</dbReference>
<keyword evidence="3 6" id="KW-0349">Heme</keyword>
<dbReference type="EMBL" id="JAUEPO010000002">
    <property type="protein sequence ID" value="KAK3333001.1"/>
    <property type="molecule type" value="Genomic_DNA"/>
</dbReference>
<keyword evidence="4 6" id="KW-0479">Metal-binding</keyword>
<evidence type="ECO:0000256" key="2">
    <source>
        <dbReference type="ARBA" id="ARBA00010617"/>
    </source>
</evidence>
<dbReference type="GO" id="GO:0004497">
    <property type="term" value="F:monooxygenase activity"/>
    <property type="evidence" value="ECO:0007669"/>
    <property type="project" value="InterPro"/>
</dbReference>
<name>A0AAE0MHP1_9PEZI</name>
<dbReference type="PANTHER" id="PTHR24305:SF210">
    <property type="entry name" value="CYTOCHROME P450 MONOOXYGENASE ASQL-RELATED"/>
    <property type="match status" value="1"/>
</dbReference>
<dbReference type="InterPro" id="IPR036396">
    <property type="entry name" value="Cyt_P450_sf"/>
</dbReference>
<dbReference type="Proteomes" id="UP001286456">
    <property type="component" value="Unassembled WGS sequence"/>
</dbReference>
<feature type="binding site" description="axial binding residue" evidence="6">
    <location>
        <position position="451"/>
    </location>
    <ligand>
        <name>heme</name>
        <dbReference type="ChEBI" id="CHEBI:30413"/>
    </ligand>
    <ligandPart>
        <name>Fe</name>
        <dbReference type="ChEBI" id="CHEBI:18248"/>
    </ligandPart>
</feature>
<dbReference type="GO" id="GO:0016705">
    <property type="term" value="F:oxidoreductase activity, acting on paired donors, with incorporation or reduction of molecular oxygen"/>
    <property type="evidence" value="ECO:0007669"/>
    <property type="project" value="InterPro"/>
</dbReference>
<dbReference type="InterPro" id="IPR050121">
    <property type="entry name" value="Cytochrome_P450_monoxygenase"/>
</dbReference>
<protein>
    <submittedName>
        <fullName evidence="8">Cytochrome P450</fullName>
    </submittedName>
</protein>
<accession>A0AAE0MHP1</accession>
<feature type="transmembrane region" description="Helical" evidence="7">
    <location>
        <begin position="6"/>
        <end position="29"/>
    </location>
</feature>
<keyword evidence="9" id="KW-1185">Reference proteome</keyword>
<evidence type="ECO:0000256" key="3">
    <source>
        <dbReference type="ARBA" id="ARBA00022617"/>
    </source>
</evidence>
<evidence type="ECO:0000256" key="6">
    <source>
        <dbReference type="PIRSR" id="PIRSR602401-1"/>
    </source>
</evidence>
<organism evidence="8 9">
    <name type="scientific">Cercophora scortea</name>
    <dbReference type="NCBI Taxonomy" id="314031"/>
    <lineage>
        <taxon>Eukaryota</taxon>
        <taxon>Fungi</taxon>
        <taxon>Dikarya</taxon>
        <taxon>Ascomycota</taxon>
        <taxon>Pezizomycotina</taxon>
        <taxon>Sordariomycetes</taxon>
        <taxon>Sordariomycetidae</taxon>
        <taxon>Sordariales</taxon>
        <taxon>Lasiosphaeriaceae</taxon>
        <taxon>Cercophora</taxon>
    </lineage>
</organism>
<dbReference type="AlphaFoldDB" id="A0AAE0MHP1"/>
<evidence type="ECO:0000313" key="8">
    <source>
        <dbReference type="EMBL" id="KAK3333001.1"/>
    </source>
</evidence>
<comment type="cofactor">
    <cofactor evidence="1 6">
        <name>heme</name>
        <dbReference type="ChEBI" id="CHEBI:30413"/>
    </cofactor>
</comment>
<evidence type="ECO:0000256" key="5">
    <source>
        <dbReference type="ARBA" id="ARBA00023004"/>
    </source>
</evidence>
<evidence type="ECO:0000313" key="9">
    <source>
        <dbReference type="Proteomes" id="UP001286456"/>
    </source>
</evidence>
<dbReference type="Pfam" id="PF00067">
    <property type="entry name" value="p450"/>
    <property type="match status" value="1"/>
</dbReference>
<evidence type="ECO:0000256" key="7">
    <source>
        <dbReference type="SAM" id="Phobius"/>
    </source>
</evidence>
<evidence type="ECO:0000256" key="4">
    <source>
        <dbReference type="ARBA" id="ARBA00022723"/>
    </source>
</evidence>
<gene>
    <name evidence="8" type="ORF">B0T19DRAFT_473761</name>
</gene>
<keyword evidence="7" id="KW-0472">Membrane</keyword>
<comment type="similarity">
    <text evidence="2">Belongs to the cytochrome P450 family.</text>
</comment>
<dbReference type="PRINTS" id="PR00463">
    <property type="entry name" value="EP450I"/>
</dbReference>
<sequence>MLDLMSLIGIPCLAYAIYQLVLTAHNLWLHPLRRYPGPWQWAASRIPLTTSTLRGRYVHDIKDMHRKYGHVVRIAPNELSFTDERAWADICGATTAAPYGMKKDERLNDLVGGDATNPDMAKEKADMKHTRLRKALSPAFSKSSLRQQESLIASHVDEMIAVLSESENQQQKVDMVHVYAFTVYDIFSQLFLGESMNLLRRDTARPWVDSMTGFAKATTAMAALSHYTIARVLITIALKFMGTGSRDAFMNPCFHRFDRRMESTSPAQPDLVHFALSGKTQLTPKELRDFSPFLMIGGGETMASLLPCLTYLLLKHPKVYARLVSEIRDAFPLTSTDSVTMDAVLCLPYLTACINEALRMYPPVVQGNERVVPAGGAVVCGADTTTPLPGGTLVVVSHLATYRQKRNFFRPDHFLPERWLPAAAAAETGGGEFAGDRKGAFKPFSVGPQNCFGQEMAQYIMRLVMCKLLLNFDLSLCPESDGKEAWGGDLAAYNVWIKPALMVKLKRVART</sequence>
<dbReference type="GO" id="GO:0020037">
    <property type="term" value="F:heme binding"/>
    <property type="evidence" value="ECO:0007669"/>
    <property type="project" value="InterPro"/>
</dbReference>
<reference evidence="8" key="1">
    <citation type="journal article" date="2023" name="Mol. Phylogenet. Evol.">
        <title>Genome-scale phylogeny and comparative genomics of the fungal order Sordariales.</title>
        <authorList>
            <person name="Hensen N."/>
            <person name="Bonometti L."/>
            <person name="Westerberg I."/>
            <person name="Brannstrom I.O."/>
            <person name="Guillou S."/>
            <person name="Cros-Aarteil S."/>
            <person name="Calhoun S."/>
            <person name="Haridas S."/>
            <person name="Kuo A."/>
            <person name="Mondo S."/>
            <person name="Pangilinan J."/>
            <person name="Riley R."/>
            <person name="LaButti K."/>
            <person name="Andreopoulos B."/>
            <person name="Lipzen A."/>
            <person name="Chen C."/>
            <person name="Yan M."/>
            <person name="Daum C."/>
            <person name="Ng V."/>
            <person name="Clum A."/>
            <person name="Steindorff A."/>
            <person name="Ohm R.A."/>
            <person name="Martin F."/>
            <person name="Silar P."/>
            <person name="Natvig D.O."/>
            <person name="Lalanne C."/>
            <person name="Gautier V."/>
            <person name="Ament-Velasquez S.L."/>
            <person name="Kruys A."/>
            <person name="Hutchinson M.I."/>
            <person name="Powell A.J."/>
            <person name="Barry K."/>
            <person name="Miller A.N."/>
            <person name="Grigoriev I.V."/>
            <person name="Debuchy R."/>
            <person name="Gladieux P."/>
            <person name="Hiltunen Thoren M."/>
            <person name="Johannesson H."/>
        </authorList>
    </citation>
    <scope>NUCLEOTIDE SEQUENCE</scope>
    <source>
        <strain evidence="8">SMH4131-1</strain>
    </source>
</reference>
<dbReference type="InterPro" id="IPR002401">
    <property type="entry name" value="Cyt_P450_E_grp-I"/>
</dbReference>
<reference evidence="8" key="2">
    <citation type="submission" date="2023-06" db="EMBL/GenBank/DDBJ databases">
        <authorList>
            <consortium name="Lawrence Berkeley National Laboratory"/>
            <person name="Haridas S."/>
            <person name="Hensen N."/>
            <person name="Bonometti L."/>
            <person name="Westerberg I."/>
            <person name="Brannstrom I.O."/>
            <person name="Guillou S."/>
            <person name="Cros-Aarteil S."/>
            <person name="Calhoun S."/>
            <person name="Kuo A."/>
            <person name="Mondo S."/>
            <person name="Pangilinan J."/>
            <person name="Riley R."/>
            <person name="Labutti K."/>
            <person name="Andreopoulos B."/>
            <person name="Lipzen A."/>
            <person name="Chen C."/>
            <person name="Yanf M."/>
            <person name="Daum C."/>
            <person name="Ng V."/>
            <person name="Clum A."/>
            <person name="Steindorff A."/>
            <person name="Ohm R."/>
            <person name="Martin F."/>
            <person name="Silar P."/>
            <person name="Natvig D."/>
            <person name="Lalanne C."/>
            <person name="Gautier V."/>
            <person name="Ament-Velasquez S.L."/>
            <person name="Kruys A."/>
            <person name="Hutchinson M.I."/>
            <person name="Powell A.J."/>
            <person name="Barry K."/>
            <person name="Miller A.N."/>
            <person name="Grigoriev I.V."/>
            <person name="Debuchy R."/>
            <person name="Gladieux P."/>
            <person name="Thoren M.H."/>
            <person name="Johannesson H."/>
        </authorList>
    </citation>
    <scope>NUCLEOTIDE SEQUENCE</scope>
    <source>
        <strain evidence="8">SMH4131-1</strain>
    </source>
</reference>